<keyword evidence="4" id="KW-0966">Cell projection</keyword>
<dbReference type="PANTHER" id="PTHR15654">
    <property type="entry name" value="COILED-COIL DOMAIN-CONTAINING PROTEIN 113-RELATED"/>
    <property type="match status" value="1"/>
</dbReference>
<organism evidence="10 11">
    <name type="scientific">Clytia hemisphaerica</name>
    <dbReference type="NCBI Taxonomy" id="252671"/>
    <lineage>
        <taxon>Eukaryota</taxon>
        <taxon>Metazoa</taxon>
        <taxon>Cnidaria</taxon>
        <taxon>Hydrozoa</taxon>
        <taxon>Hydroidolina</taxon>
        <taxon>Leptothecata</taxon>
        <taxon>Obeliida</taxon>
        <taxon>Clytiidae</taxon>
        <taxon>Clytia</taxon>
    </lineage>
</organism>
<dbReference type="InterPro" id="IPR025254">
    <property type="entry name" value="CCDC113/CCDC96_CC"/>
</dbReference>
<comment type="similarity">
    <text evidence="5">Belongs to the CFAP263 family.</text>
</comment>
<proteinExistence type="inferred from homology"/>
<feature type="coiled-coil region" evidence="7">
    <location>
        <begin position="194"/>
        <end position="221"/>
    </location>
</feature>
<evidence type="ECO:0000256" key="3">
    <source>
        <dbReference type="ARBA" id="ARBA00023054"/>
    </source>
</evidence>
<dbReference type="RefSeq" id="XP_066927091.1">
    <property type="nucleotide sequence ID" value="XM_067070990.1"/>
</dbReference>
<evidence type="ECO:0000256" key="7">
    <source>
        <dbReference type="SAM" id="Coils"/>
    </source>
</evidence>
<feature type="coiled-coil region" evidence="7">
    <location>
        <begin position="102"/>
        <end position="147"/>
    </location>
</feature>
<dbReference type="GO" id="GO:0036064">
    <property type="term" value="C:ciliary basal body"/>
    <property type="evidence" value="ECO:0007669"/>
    <property type="project" value="TreeGrafter"/>
</dbReference>
<protein>
    <recommendedName>
        <fullName evidence="6">Cilia- and flagella-associated protein 263</fullName>
    </recommendedName>
</protein>
<evidence type="ECO:0000256" key="5">
    <source>
        <dbReference type="ARBA" id="ARBA00044506"/>
    </source>
</evidence>
<evidence type="ECO:0000313" key="10">
    <source>
        <dbReference type="EnsemblMetazoa" id="CLYHEMP003240.1"/>
    </source>
</evidence>
<evidence type="ECO:0000256" key="8">
    <source>
        <dbReference type="SAM" id="MobiDB-lite"/>
    </source>
</evidence>
<keyword evidence="11" id="KW-1185">Reference proteome</keyword>
<dbReference type="OrthoDB" id="10259713at2759"/>
<dbReference type="GO" id="GO:0005930">
    <property type="term" value="C:axoneme"/>
    <property type="evidence" value="ECO:0007669"/>
    <property type="project" value="TreeGrafter"/>
</dbReference>
<accession>A0A7M5US05</accession>
<reference evidence="10" key="1">
    <citation type="submission" date="2021-01" db="UniProtKB">
        <authorList>
            <consortium name="EnsemblMetazoa"/>
        </authorList>
    </citation>
    <scope>IDENTIFICATION</scope>
</reference>
<dbReference type="GeneID" id="136814443"/>
<evidence type="ECO:0000256" key="6">
    <source>
        <dbReference type="ARBA" id="ARBA00044798"/>
    </source>
</evidence>
<dbReference type="InterPro" id="IPR051885">
    <property type="entry name" value="CC_CF"/>
</dbReference>
<evidence type="ECO:0000259" key="9">
    <source>
        <dbReference type="Pfam" id="PF13870"/>
    </source>
</evidence>
<feature type="compositionally biased region" description="Low complexity" evidence="8">
    <location>
        <begin position="1"/>
        <end position="15"/>
    </location>
</feature>
<dbReference type="PANTHER" id="PTHR15654:SF2">
    <property type="entry name" value="COILED-COIL DOMAIN-CONTAINING PROTEIN 113"/>
    <property type="match status" value="1"/>
</dbReference>
<dbReference type="Pfam" id="PF13870">
    <property type="entry name" value="CCDC113_CCDC96_CC"/>
    <property type="match status" value="1"/>
</dbReference>
<feature type="region of interest" description="Disordered" evidence="8">
    <location>
        <begin position="1"/>
        <end position="24"/>
    </location>
</feature>
<sequence>MAASVQSSSELDLSSIGDGIDEEPLGDLTDEELFELVQKTMRANEILKIETKMFESHLKRVDPKDLTDQNAGSIQSVPDPVATKTFRKRSRSRGHSIDRNLKLSAEQKCDIATRELEELRESIDKMKEVAEKKLDNFKAIMEEADIRHSEVKKTQYEFKRDVVNGAVNPRNGRVIAEKLVRSVEDKLRSRDTLIEKLRLKNSTLKVLKKKLQLQLKQKEEMGEVLHEVDFNQLKIENSQYLEKIDERNQDLLRLKLMATNVLQILNTYKKKLSSLTMESDRLNSEITMRKDLFSKIEAEMKLVDEEKSTAEEVNRKCKTQLQDFKVPEVMEYVHEKAELYELRKAVSSWERKVEITSMALKTHLKTWQKLKGRDQYLPEQTISSSPLTS</sequence>
<dbReference type="EnsemblMetazoa" id="CLYHEMT003240.1">
    <property type="protein sequence ID" value="CLYHEMP003240.1"/>
    <property type="gene ID" value="CLYHEMG003240"/>
</dbReference>
<evidence type="ECO:0000313" key="11">
    <source>
        <dbReference type="Proteomes" id="UP000594262"/>
    </source>
</evidence>
<evidence type="ECO:0000256" key="2">
    <source>
        <dbReference type="ARBA" id="ARBA00022794"/>
    </source>
</evidence>
<feature type="domain" description="CCDC113/CCDC96 coiled-coil" evidence="9">
    <location>
        <begin position="188"/>
        <end position="361"/>
    </location>
</feature>
<comment type="subcellular location">
    <subcellularLocation>
        <location evidence="1">Cell projection</location>
        <location evidence="1">Cilium</location>
    </subcellularLocation>
</comment>
<evidence type="ECO:0000256" key="4">
    <source>
        <dbReference type="ARBA" id="ARBA00023273"/>
    </source>
</evidence>
<keyword evidence="2" id="KW-0970">Cilium biogenesis/degradation</keyword>
<dbReference type="Proteomes" id="UP000594262">
    <property type="component" value="Unplaced"/>
</dbReference>
<keyword evidence="3 7" id="KW-0175">Coiled coil</keyword>
<name>A0A7M5US05_9CNID</name>
<feature type="coiled-coil region" evidence="7">
    <location>
        <begin position="265"/>
        <end position="316"/>
    </location>
</feature>
<dbReference type="GO" id="GO:0060271">
    <property type="term" value="P:cilium assembly"/>
    <property type="evidence" value="ECO:0007669"/>
    <property type="project" value="TreeGrafter"/>
</dbReference>
<dbReference type="AlphaFoldDB" id="A0A7M5US05"/>
<evidence type="ECO:0000256" key="1">
    <source>
        <dbReference type="ARBA" id="ARBA00004138"/>
    </source>
</evidence>